<feature type="compositionally biased region" description="Acidic residues" evidence="6">
    <location>
        <begin position="605"/>
        <end position="617"/>
    </location>
</feature>
<organism evidence="9">
    <name type="scientific">Darwinula stevensoni</name>
    <dbReference type="NCBI Taxonomy" id="69355"/>
    <lineage>
        <taxon>Eukaryota</taxon>
        <taxon>Metazoa</taxon>
        <taxon>Ecdysozoa</taxon>
        <taxon>Arthropoda</taxon>
        <taxon>Crustacea</taxon>
        <taxon>Oligostraca</taxon>
        <taxon>Ostracoda</taxon>
        <taxon>Podocopa</taxon>
        <taxon>Podocopida</taxon>
        <taxon>Darwinulocopina</taxon>
        <taxon>Darwinuloidea</taxon>
        <taxon>Darwinulidae</taxon>
        <taxon>Darwinula</taxon>
    </lineage>
</organism>
<dbReference type="EMBL" id="CAJPEV010000511">
    <property type="protein sequence ID" value="CAG0885994.1"/>
    <property type="molecule type" value="Genomic_DNA"/>
</dbReference>
<keyword evidence="10" id="KW-1185">Reference proteome</keyword>
<dbReference type="Pfam" id="PF03133">
    <property type="entry name" value="TTL"/>
    <property type="match status" value="1"/>
</dbReference>
<dbReference type="Gene3D" id="1.10.10.10">
    <property type="entry name" value="Winged helix-like DNA-binding domain superfamily/Winged helix DNA-binding domain"/>
    <property type="match status" value="1"/>
</dbReference>
<feature type="domain" description="Fork-head" evidence="7">
    <location>
        <begin position="1736"/>
        <end position="1826"/>
    </location>
</feature>
<accession>A0A7R8XCP0</accession>
<feature type="compositionally biased region" description="Polar residues" evidence="6">
    <location>
        <begin position="1447"/>
        <end position="1456"/>
    </location>
</feature>
<dbReference type="CDD" id="cd00072">
    <property type="entry name" value="GYF"/>
    <property type="match status" value="1"/>
</dbReference>
<name>A0A7R8XCP0_9CRUS</name>
<sequence>MGNVKEWNVFLASQNLASVLNDPKRGKQRDLFTKTWGESFIEKEVPSCPFLPEIKVEDFTAYLKKTSKRYKKHLKQKLSMTHSDSAQSTSLVPCHNQSSGLPNISVIPKIFLQPTFDLSEPETFQLVLRANYRSTDAGDGKTSSIHWQEELSQYLDVVEMNIARHISQKSEAFFHAMSSHDILIDRLQGTIAATQSLREKMHVIQDNVVFDSVHLLRLKKLRQNYVSVLRKDIPLLDLEEPSVFERIGSLYPTAESMTETGLKFGPEWVRALSSGPSNLSTSPPSPLPPVNRYKLAEHRYGREEMLVLYNKDSRPPDDILSGSPHIVLEKIQPPLSLLQMSDEEMMAWQQGVNSDAVLRLMGRSAGGGGGMMSAGGERGNMIRGRGGSMDRGRGRGGRGGFHPSFGTRQFDDDNGEPGSGRWDRRPGGRSILFERSQSASERGWPERNGPDERPPVGSPRKTTPFEFSGGRGGAPGTPRGPDNWRSKDDDGGSWRTVVRDKWGRTSWRERGDFEVPGRGRGGSYRGGFTGRGRGRGQQLPEWTASDDQGVGSFDSSGSFHAPSKDDDLDQEKHELRRQRREEEEEEVWDDEGHGDEEPSGKHQEEEWEGEWEEDLVDESPPKNSAPPPHSASPVPQTPRKDPPVPAGNEPERRREGTEVPVHPKQSSQSSNEPHVPPGSNRGDPSNGVPRPVPLSTRESMDSIFGPVSSGIIGVAPLRTYAGFEEEHMDQMLAVVDNLLADVTMPEEESGKMERRVDPLISLATNNSAQSVMMDKWFYRDPQNEIQGPFSGSDMEDWLNMGFFPSTLLVRRECDEVFVSLAELATRWGRNPFKSGPPMPPLRAADLAQGQPGNKFNEKVNPVMQQQVFQQILVSSNPGSVPISHGMAPASPGPTSSHHTHFELQRQLILRQQLLAKLQQMDGWSSFSPQQQELMLRNHLMTLNATGGGTGPAPGLPGVVPSFGPIAASTGPGKPLNPMALLNQVMQPPTSNPLGISANIPNAALQHLFQLQQKGGGEPKTQVDPIESLLHQLASKGISGAVTPQNPLLLMFSMLPNLQQPCMMSPAKPSSLLPLLLLASPDDTLPAPFPMYPETPPRHLHLLPSYSPFKDLSSTKVITGSSCNEHGNHYPAPLTEVFNVFQEKLVEEERKKLEEKQKEIEAERRKLEEEKKRFEEEGRRLEELRQQEEMRRLDEERKRQEEEQLRILREKQEEERRRREKEEEERERERQRREALKRQEEEKRKREEEEQQRREEEERQRKQMEEQKQRKEDQERKRLEEERTRREAAEEEKRHYEERQREALQHLREQQQRVAALSAWGNSNSSNAPSLLHIQHTEEEQRQKLEALARVKEQEEQQRKQHRLFLQQQKQQMEQQQVPLRWVTQPTASAAVKSLAEIQAEEQERLTKEREQEQALHESQKHLSLATASIWGSASKNLSWASKAASGAWNSTRNDSPPVNVWGAIGSNPTPSKGFWEDPPTSKSGGGRGNDMASASQSIPNPSQKGNPPSGQGRGRRGPSRKDEEMVMRLFENQRPKTDPFTQWCHQALTEMEASVDIPTFVGFLQDVESPYEVHDYVRSYLGDGKSSQDFARQFLERRSNWRNAQKDKKSPEDSMHGPAPAVNPNTADFQEVKCKGKSKKKGKMQKVDASSLLGFNVTAAPDRINIGERDYISDIPRFLSVIKTMSEQLNKSLTAMDWLSHLNVQLDLENATKPESDEKTCVNGDSGDSCEPLHTKPPYSYANLIHLAINNSPAKKMTLAEIYDWIMEHFPFYRNATKGWKNSVRHNLSLNKQFMKLPRPRDDPGKGHYWTINHNYQAEDKKKTRPHISIKSFRQHVRTPFSRECSVDSASSSSNSPATPAASACSSGGYSVISTTLQPSMPLSNFDISSFPLISVDADPLMTSLAASLPSVCIPVSRGNPLVSGGRMSSTDIMAIISGLLQQQQQLQNDTTENHLGAGLEPGFPSQLTSADLPESGNLYDLITSIPTSEISSLFSEESEMAKTELVPEFKSEPSESASYTRSCESAGPILTGLSSDPRSPPPTVTSLTLSGSFNGDFRTPMKVESFCTTSEEWVGNETHLNIVSRGVNACRGKVVIKRCPDDDDISEQETINTTMAACPVTEHMRTAGDRIYRTSVATAPVPDAVLRQLNGNCGVLGRPLQPPPAFEECETCSLKENPLNRPLEGKRSRNNSSSVEEAKLSSPKVSISKHLCGKIAFRKASGLSQVRKARRVTPKPSREDLLAALAPIPKKTKSRVQIVSAQELSSRGSELGECDDSSSKEKSGVGTEKQEEEGEVTGVNSEEETDYVDRIPSSPPRSHLCEENGIPAQCTLGMEVQALTASLFPHVPPALHFEIPEMKVELLPLCIRKHLKWLLSNITPIVLRKILMNSGIKLVRADKLRTPWIGTWGRHVKSAMFENIQMTEKINHFPGTFVIGRKDRLWHCFRDFRRRFLTKEFNYLPKTFILPGDLASLRSICDQRGAKCRWIIKPPASARGIGIQVVNRFSQIPIHKRMIVQKYVAKPYLLDGTKFDLRIYVLVTSFCPLRIYVYEDGLVRFASQKYTPAAKTLSDQYIHLTNYSINKHSESYVQNDRVEECKGHKWSLQCLWKKLEEKGEDTLRLWASIMDIVTKTIITAEKTVTDACCKFVKSAYSCYELFGFDIMLDERLKPWLLEVNISPSLHSTSSLDQQIKSGLVKDMMNMVLFRIPNKLTPEQQAQVKQDFFPDHVLETVCHNPALYSTKLSSVESTKIEHFEANAQRAQYLSEILLRLTPHDVRQLIIHEDEYALRGRFLRIFPSPQSHIYHSFFSSPRYSNLLIDAWEHRFSSSREQGLALLRQVCEEKFHLRVAENIYFMVDTGSQIHPSQESPPQAQGGQDAPMDIEDRTAIA</sequence>
<keyword evidence="5" id="KW-0539">Nucleus</keyword>
<feature type="compositionally biased region" description="Basic and acidic residues" evidence="6">
    <location>
        <begin position="443"/>
        <end position="454"/>
    </location>
</feature>
<feature type="region of interest" description="Disordered" evidence="6">
    <location>
        <begin position="1596"/>
        <end position="1628"/>
    </location>
</feature>
<dbReference type="PRINTS" id="PR00053">
    <property type="entry name" value="FORKHEAD"/>
</dbReference>
<evidence type="ECO:0000256" key="5">
    <source>
        <dbReference type="PROSITE-ProRule" id="PRU00089"/>
    </source>
</evidence>
<feature type="compositionally biased region" description="Basic and acidic residues" evidence="6">
    <location>
        <begin position="595"/>
        <end position="604"/>
    </location>
</feature>
<evidence type="ECO:0000259" key="7">
    <source>
        <dbReference type="PROSITE" id="PS50039"/>
    </source>
</evidence>
<dbReference type="EMBL" id="LR900028">
    <property type="protein sequence ID" value="CAD7243847.1"/>
    <property type="molecule type" value="Genomic_DNA"/>
</dbReference>
<dbReference type="InterPro" id="IPR035445">
    <property type="entry name" value="GYF-like_dom_sf"/>
</dbReference>
<evidence type="ECO:0000313" key="10">
    <source>
        <dbReference type="Proteomes" id="UP000677054"/>
    </source>
</evidence>
<feature type="compositionally biased region" description="Basic and acidic residues" evidence="6">
    <location>
        <begin position="1401"/>
        <end position="1420"/>
    </location>
</feature>
<feature type="domain" description="GYF" evidence="8">
    <location>
        <begin position="773"/>
        <end position="821"/>
    </location>
</feature>
<dbReference type="PROSITE" id="PS00657">
    <property type="entry name" value="FORK_HEAD_1"/>
    <property type="match status" value="1"/>
</dbReference>
<feature type="region of interest" description="Disordered" evidence="6">
    <location>
        <begin position="369"/>
        <end position="700"/>
    </location>
</feature>
<dbReference type="SUPFAM" id="SSF56059">
    <property type="entry name" value="Glutathione synthetase ATP-binding domain-like"/>
    <property type="match status" value="1"/>
</dbReference>
<feature type="compositionally biased region" description="Acidic residues" evidence="6">
    <location>
        <begin position="582"/>
        <end position="594"/>
    </location>
</feature>
<protein>
    <submittedName>
        <fullName evidence="9">Uncharacterized protein</fullName>
    </submittedName>
</protein>
<dbReference type="PROSITE" id="PS51221">
    <property type="entry name" value="TTL"/>
    <property type="match status" value="1"/>
</dbReference>
<feature type="compositionally biased region" description="Acidic residues" evidence="6">
    <location>
        <begin position="2291"/>
        <end position="2307"/>
    </location>
</feature>
<dbReference type="Gene3D" id="3.30.470.20">
    <property type="entry name" value="ATP-grasp fold, B domain"/>
    <property type="match status" value="1"/>
</dbReference>
<keyword evidence="2" id="KW-0547">Nucleotide-binding</keyword>
<feature type="compositionally biased region" description="Basic and acidic residues" evidence="6">
    <location>
        <begin position="562"/>
        <end position="574"/>
    </location>
</feature>
<feature type="region of interest" description="Disordered" evidence="6">
    <location>
        <begin position="1400"/>
        <end position="1421"/>
    </location>
</feature>
<dbReference type="InterPro" id="IPR036390">
    <property type="entry name" value="WH_DNA-bd_sf"/>
</dbReference>
<dbReference type="GO" id="GO:0000226">
    <property type="term" value="P:microtubule cytoskeleton organization"/>
    <property type="evidence" value="ECO:0007669"/>
    <property type="project" value="TreeGrafter"/>
</dbReference>
<dbReference type="GO" id="GO:0043565">
    <property type="term" value="F:sequence-specific DNA binding"/>
    <property type="evidence" value="ECO:0007669"/>
    <property type="project" value="InterPro"/>
</dbReference>
<dbReference type="CDD" id="cd00059">
    <property type="entry name" value="FH_FOX"/>
    <property type="match status" value="1"/>
</dbReference>
<dbReference type="InterPro" id="IPR001766">
    <property type="entry name" value="Fork_head_dom"/>
</dbReference>
<dbReference type="SMART" id="SM00444">
    <property type="entry name" value="GYF"/>
    <property type="match status" value="1"/>
</dbReference>
<dbReference type="SMART" id="SM00339">
    <property type="entry name" value="FH"/>
    <property type="match status" value="1"/>
</dbReference>
<dbReference type="InterPro" id="IPR018122">
    <property type="entry name" value="TF_fork_head_CS_1"/>
</dbReference>
<feature type="compositionally biased region" description="Polar residues" evidence="6">
    <location>
        <begin position="2256"/>
        <end position="2269"/>
    </location>
</feature>
<feature type="compositionally biased region" description="Basic and acidic residues" evidence="6">
    <location>
        <begin position="1596"/>
        <end position="1615"/>
    </location>
</feature>
<evidence type="ECO:0000256" key="4">
    <source>
        <dbReference type="ARBA" id="ARBA00023125"/>
    </source>
</evidence>
<feature type="compositionally biased region" description="Gly residues" evidence="6">
    <location>
        <begin position="518"/>
        <end position="531"/>
    </location>
</feature>
<dbReference type="GO" id="GO:0036064">
    <property type="term" value="C:ciliary basal body"/>
    <property type="evidence" value="ECO:0007669"/>
    <property type="project" value="TreeGrafter"/>
</dbReference>
<dbReference type="PANTHER" id="PTHR12241">
    <property type="entry name" value="TUBULIN POLYGLUTAMYLASE"/>
    <property type="match status" value="1"/>
</dbReference>
<evidence type="ECO:0000259" key="8">
    <source>
        <dbReference type="PROSITE" id="PS50829"/>
    </source>
</evidence>
<dbReference type="InterPro" id="IPR003169">
    <property type="entry name" value="GYF"/>
</dbReference>
<dbReference type="FunFam" id="1.10.10.10:FF:000135">
    <property type="entry name" value="forkhead box protein G1"/>
    <property type="match status" value="1"/>
</dbReference>
<feature type="region of interest" description="Disordered" evidence="6">
    <location>
        <begin position="1440"/>
        <end position="1522"/>
    </location>
</feature>
<feature type="compositionally biased region" description="Polar residues" evidence="6">
    <location>
        <begin position="2861"/>
        <end position="2875"/>
    </location>
</feature>
<keyword evidence="1" id="KW-0436">Ligase</keyword>
<dbReference type="InterPro" id="IPR030456">
    <property type="entry name" value="TF_fork_head_CS_2"/>
</dbReference>
<dbReference type="PROSITE" id="PS00658">
    <property type="entry name" value="FORK_HEAD_2"/>
    <property type="match status" value="1"/>
</dbReference>
<evidence type="ECO:0000256" key="1">
    <source>
        <dbReference type="ARBA" id="ARBA00022598"/>
    </source>
</evidence>
<dbReference type="PROSITE" id="PS50039">
    <property type="entry name" value="FORK_HEAD_3"/>
    <property type="match status" value="1"/>
</dbReference>
<dbReference type="InterPro" id="IPR036388">
    <property type="entry name" value="WH-like_DNA-bd_sf"/>
</dbReference>
<keyword evidence="3" id="KW-0067">ATP-binding</keyword>
<dbReference type="SUPFAM" id="SSF55277">
    <property type="entry name" value="GYF domain"/>
    <property type="match status" value="1"/>
</dbReference>
<dbReference type="Gene3D" id="3.30.1490.40">
    <property type="match status" value="1"/>
</dbReference>
<evidence type="ECO:0000256" key="3">
    <source>
        <dbReference type="ARBA" id="ARBA00022840"/>
    </source>
</evidence>
<feature type="DNA-binding region" description="Fork-head" evidence="5">
    <location>
        <begin position="1736"/>
        <end position="1826"/>
    </location>
</feature>
<feature type="compositionally biased region" description="Basic and acidic residues" evidence="6">
    <location>
        <begin position="482"/>
        <end position="517"/>
    </location>
</feature>
<dbReference type="GO" id="GO:0015631">
    <property type="term" value="F:tubulin binding"/>
    <property type="evidence" value="ECO:0007669"/>
    <property type="project" value="TreeGrafter"/>
</dbReference>
<feature type="region of interest" description="Disordered" evidence="6">
    <location>
        <begin position="2861"/>
        <end position="2890"/>
    </location>
</feature>
<proteinExistence type="predicted"/>
<dbReference type="Proteomes" id="UP000677054">
    <property type="component" value="Unassembled WGS sequence"/>
</dbReference>
<dbReference type="Pfam" id="PF00250">
    <property type="entry name" value="Forkhead"/>
    <property type="match status" value="1"/>
</dbReference>
<dbReference type="InterPro" id="IPR004344">
    <property type="entry name" value="TTL/TTLL_fam"/>
</dbReference>
<evidence type="ECO:0000256" key="2">
    <source>
        <dbReference type="ARBA" id="ARBA00022741"/>
    </source>
</evidence>
<dbReference type="GO" id="GO:0003700">
    <property type="term" value="F:DNA-binding transcription factor activity"/>
    <property type="evidence" value="ECO:0007669"/>
    <property type="project" value="InterPro"/>
</dbReference>
<dbReference type="SUPFAM" id="SSF46785">
    <property type="entry name" value="Winged helix' DNA-binding domain"/>
    <property type="match status" value="1"/>
</dbReference>
<feature type="region of interest" description="Disordered" evidence="6">
    <location>
        <begin position="2224"/>
        <end position="2323"/>
    </location>
</feature>
<keyword evidence="4 5" id="KW-0238">DNA-binding</keyword>
<comment type="subcellular location">
    <subcellularLocation>
        <location evidence="5">Nucleus</location>
    </subcellularLocation>
</comment>
<dbReference type="GO" id="GO:0070740">
    <property type="term" value="F:tubulin-glutamic acid ligase activity"/>
    <property type="evidence" value="ECO:0007669"/>
    <property type="project" value="TreeGrafter"/>
</dbReference>
<dbReference type="PROSITE" id="PS50829">
    <property type="entry name" value="GYF"/>
    <property type="match status" value="1"/>
</dbReference>
<feature type="compositionally biased region" description="Gly residues" evidence="6">
    <location>
        <begin position="369"/>
        <end position="387"/>
    </location>
</feature>
<dbReference type="PANTHER" id="PTHR12241:SF162">
    <property type="entry name" value="TUBULIN MONOGLUTAMYLASE TTLL4"/>
    <property type="match status" value="1"/>
</dbReference>
<reference evidence="9" key="1">
    <citation type="submission" date="2020-11" db="EMBL/GenBank/DDBJ databases">
        <authorList>
            <person name="Tran Van P."/>
        </authorList>
    </citation>
    <scope>NUCLEOTIDE SEQUENCE</scope>
</reference>
<feature type="compositionally biased region" description="Polar residues" evidence="6">
    <location>
        <begin position="1492"/>
        <end position="1506"/>
    </location>
</feature>
<gene>
    <name evidence="9" type="ORF">DSTB1V02_LOCUS3758</name>
</gene>
<feature type="region of interest" description="Disordered" evidence="6">
    <location>
        <begin position="1212"/>
        <end position="1299"/>
    </location>
</feature>
<dbReference type="Pfam" id="PF02213">
    <property type="entry name" value="GYF"/>
    <property type="match status" value="1"/>
</dbReference>
<dbReference type="GO" id="GO:0005524">
    <property type="term" value="F:ATP binding"/>
    <property type="evidence" value="ECO:0007669"/>
    <property type="project" value="UniProtKB-KW"/>
</dbReference>
<evidence type="ECO:0000313" key="9">
    <source>
        <dbReference type="EMBL" id="CAD7243847.1"/>
    </source>
</evidence>
<feature type="region of interest" description="Disordered" evidence="6">
    <location>
        <begin position="2178"/>
        <end position="2202"/>
    </location>
</feature>
<dbReference type="GO" id="GO:0005634">
    <property type="term" value="C:nucleus"/>
    <property type="evidence" value="ECO:0007669"/>
    <property type="project" value="UniProtKB-SubCell"/>
</dbReference>
<dbReference type="OrthoDB" id="202825at2759"/>
<evidence type="ECO:0000256" key="6">
    <source>
        <dbReference type="SAM" id="MobiDB-lite"/>
    </source>
</evidence>